<feature type="transmembrane region" description="Helical" evidence="1">
    <location>
        <begin position="16"/>
        <end position="34"/>
    </location>
</feature>
<accession>A0A7V5VF06</accession>
<keyword evidence="1" id="KW-1133">Transmembrane helix</keyword>
<comment type="caution">
    <text evidence="2">The sequence shown here is derived from an EMBL/GenBank/DDBJ whole genome shotgun (WGS) entry which is preliminary data.</text>
</comment>
<sequence length="89" mass="10226">MLLPPSDDKDLAVKRFGYLLSLAFMFLANVGIVNEWPSTPLWFLLTMYLLLGSLWLPGLIRPLYNWFGRYIVKPDASDTEPSDDIFSKN</sequence>
<evidence type="ECO:0000313" key="2">
    <source>
        <dbReference type="EMBL" id="HHM02509.1"/>
    </source>
</evidence>
<keyword evidence="1" id="KW-0812">Transmembrane</keyword>
<reference evidence="2" key="1">
    <citation type="journal article" date="2020" name="mSystems">
        <title>Genome- and Community-Level Interaction Insights into Carbon Utilization and Element Cycling Functions of Hydrothermarchaeota in Hydrothermal Sediment.</title>
        <authorList>
            <person name="Zhou Z."/>
            <person name="Liu Y."/>
            <person name="Xu W."/>
            <person name="Pan J."/>
            <person name="Luo Z.H."/>
            <person name="Li M."/>
        </authorList>
    </citation>
    <scope>NUCLEOTIDE SEQUENCE [LARGE SCALE GENOMIC DNA]</scope>
    <source>
        <strain evidence="2">HyVt-460</strain>
    </source>
</reference>
<dbReference type="EMBL" id="DRLI01000221">
    <property type="protein sequence ID" value="HHM02509.1"/>
    <property type="molecule type" value="Genomic_DNA"/>
</dbReference>
<organism evidence="2">
    <name type="scientific">Caldithrix abyssi</name>
    <dbReference type="NCBI Taxonomy" id="187145"/>
    <lineage>
        <taxon>Bacteria</taxon>
        <taxon>Pseudomonadati</taxon>
        <taxon>Calditrichota</taxon>
        <taxon>Calditrichia</taxon>
        <taxon>Calditrichales</taxon>
        <taxon>Calditrichaceae</taxon>
        <taxon>Caldithrix</taxon>
    </lineage>
</organism>
<proteinExistence type="predicted"/>
<name>A0A7V5VF06_CALAY</name>
<dbReference type="AlphaFoldDB" id="A0A7V5VF06"/>
<evidence type="ECO:0000256" key="1">
    <source>
        <dbReference type="SAM" id="Phobius"/>
    </source>
</evidence>
<feature type="transmembrane region" description="Helical" evidence="1">
    <location>
        <begin position="40"/>
        <end position="60"/>
    </location>
</feature>
<keyword evidence="1" id="KW-0472">Membrane</keyword>
<protein>
    <submittedName>
        <fullName evidence="2">Uncharacterized protein</fullName>
    </submittedName>
</protein>
<gene>
    <name evidence="2" type="ORF">ENJ15_05795</name>
</gene>
<dbReference type="Proteomes" id="UP000885771">
    <property type="component" value="Unassembled WGS sequence"/>
</dbReference>